<keyword evidence="5" id="KW-1185">Reference proteome</keyword>
<dbReference type="RefSeq" id="WP_135271432.1">
    <property type="nucleotide sequence ID" value="NZ_SRIB01000010.1"/>
</dbReference>
<feature type="binding site" evidence="2">
    <location>
        <begin position="283"/>
        <end position="290"/>
    </location>
    <ligand>
        <name>FAD</name>
        <dbReference type="ChEBI" id="CHEBI:57692"/>
    </ligand>
</feature>
<feature type="binding site" evidence="2">
    <location>
        <position position="304"/>
    </location>
    <ligand>
        <name>FAD</name>
        <dbReference type="ChEBI" id="CHEBI:57692"/>
    </ligand>
</feature>
<organism evidence="4 5">
    <name type="scientific">Soehngenia longivitae</name>
    <dbReference type="NCBI Taxonomy" id="2562294"/>
    <lineage>
        <taxon>Bacteria</taxon>
        <taxon>Bacillati</taxon>
        <taxon>Bacillota</taxon>
        <taxon>Tissierellia</taxon>
        <taxon>Tissierellales</taxon>
        <taxon>Tissierellaceae</taxon>
        <taxon>Soehngenia</taxon>
    </lineage>
</organism>
<dbReference type="OrthoDB" id="9770286at2"/>
<name>A0A4Z0D534_9FIRM</name>
<sequence length="342" mass="37817">MDIKEYKDIYVFCEEKDGAINDASLELLGEARRLVENRPQLGYKVIGVAIGNLDEDLINEIGYHGADKIIWLYNKDINHYSTEIFTTLFVDEVIKKDKPDIVLIPATVMGRDLAPRIAARCDTGLTADATKLEFDPENENSSLLYVTRPAFGGNLFGTIVNETKRPQMTTIRPGVMEKLPKDASRQFEIDKREVSIVNINDPVKLVEVLPRDHMAVDITKADIIISGGRGIGDNFHILEECAKMIGAEVGASRGAVDKGYIAKDHQVGQTGKTVRPKVYIACGISGAVQHLAGMEKSDFIIAINKDPDAPIFSVANIGFVGDALEIVPLITEEIKKYRERPY</sequence>
<dbReference type="SMART" id="SM00893">
    <property type="entry name" value="ETF"/>
    <property type="match status" value="1"/>
</dbReference>
<feature type="binding site" evidence="2">
    <location>
        <begin position="252"/>
        <end position="253"/>
    </location>
    <ligand>
        <name>FAD</name>
        <dbReference type="ChEBI" id="CHEBI:57692"/>
    </ligand>
</feature>
<dbReference type="PANTHER" id="PTHR43153">
    <property type="entry name" value="ELECTRON TRANSFER FLAVOPROTEIN ALPHA"/>
    <property type="match status" value="1"/>
</dbReference>
<dbReference type="InterPro" id="IPR014729">
    <property type="entry name" value="Rossmann-like_a/b/a_fold"/>
</dbReference>
<evidence type="ECO:0000259" key="3">
    <source>
        <dbReference type="SMART" id="SM00893"/>
    </source>
</evidence>
<keyword evidence="2" id="KW-0274">FAD</keyword>
<gene>
    <name evidence="4" type="ORF">E4100_07550</name>
</gene>
<proteinExistence type="inferred from homology"/>
<accession>A0A4Z0D534</accession>
<dbReference type="InterPro" id="IPR014731">
    <property type="entry name" value="ETF_asu_C"/>
</dbReference>
<comment type="similarity">
    <text evidence="1">Belongs to the ETF alpha-subunit/FixB family.</text>
</comment>
<comment type="caution">
    <text evidence="4">The sequence shown here is derived from an EMBL/GenBank/DDBJ whole genome shotgun (WGS) entry which is preliminary data.</text>
</comment>
<evidence type="ECO:0000313" key="4">
    <source>
        <dbReference type="EMBL" id="TFZ39664.1"/>
    </source>
</evidence>
<comment type="cofactor">
    <cofactor evidence="2">
        <name>FAD</name>
        <dbReference type="ChEBI" id="CHEBI:57692"/>
    </cofactor>
    <text evidence="2">Binds 1 FAD per dimer.</text>
</comment>
<dbReference type="InterPro" id="IPR029035">
    <property type="entry name" value="DHS-like_NAD/FAD-binding_dom"/>
</dbReference>
<dbReference type="Pfam" id="PF01012">
    <property type="entry name" value="ETF"/>
    <property type="match status" value="1"/>
</dbReference>
<evidence type="ECO:0000256" key="1">
    <source>
        <dbReference type="ARBA" id="ARBA00005817"/>
    </source>
</evidence>
<dbReference type="Proteomes" id="UP000298381">
    <property type="component" value="Unassembled WGS sequence"/>
</dbReference>
<feature type="domain" description="Electron transfer flavoprotein alpha/beta-subunit N-terminal" evidence="3">
    <location>
        <begin position="9"/>
        <end position="206"/>
    </location>
</feature>
<dbReference type="EMBL" id="SRIB01000010">
    <property type="protein sequence ID" value="TFZ39664.1"/>
    <property type="molecule type" value="Genomic_DNA"/>
</dbReference>
<dbReference type="GO" id="GO:0050660">
    <property type="term" value="F:flavin adenine dinucleotide binding"/>
    <property type="evidence" value="ECO:0007669"/>
    <property type="project" value="InterPro"/>
</dbReference>
<feature type="binding site" evidence="2">
    <location>
        <position position="229"/>
    </location>
    <ligand>
        <name>FAD</name>
        <dbReference type="ChEBI" id="CHEBI:57692"/>
    </ligand>
</feature>
<dbReference type="InterPro" id="IPR033947">
    <property type="entry name" value="ETF_alpha_N"/>
</dbReference>
<feature type="binding site" evidence="2">
    <location>
        <begin position="266"/>
        <end position="270"/>
    </location>
    <ligand>
        <name>FAD</name>
        <dbReference type="ChEBI" id="CHEBI:57692"/>
    </ligand>
</feature>
<dbReference type="PANTHER" id="PTHR43153:SF1">
    <property type="entry name" value="ELECTRON TRANSFER FLAVOPROTEIN SUBUNIT ALPHA, MITOCHONDRIAL"/>
    <property type="match status" value="1"/>
</dbReference>
<dbReference type="GO" id="GO:0009055">
    <property type="term" value="F:electron transfer activity"/>
    <property type="evidence" value="ECO:0007669"/>
    <property type="project" value="InterPro"/>
</dbReference>
<dbReference type="InterPro" id="IPR001308">
    <property type="entry name" value="ETF_a/FixB"/>
</dbReference>
<dbReference type="SUPFAM" id="SSF52402">
    <property type="entry name" value="Adenine nucleotide alpha hydrolases-like"/>
    <property type="match status" value="1"/>
</dbReference>
<dbReference type="Gene3D" id="3.40.50.1220">
    <property type="entry name" value="TPP-binding domain"/>
    <property type="match status" value="1"/>
</dbReference>
<evidence type="ECO:0000256" key="2">
    <source>
        <dbReference type="PIRSR" id="PIRSR000089-1"/>
    </source>
</evidence>
<keyword evidence="2" id="KW-0285">Flavoprotein</keyword>
<dbReference type="Pfam" id="PF00766">
    <property type="entry name" value="ETF_alpha"/>
    <property type="match status" value="1"/>
</dbReference>
<protein>
    <submittedName>
        <fullName evidence="4">Electron transfer flavoprotein subunit alpha/FixB family protein</fullName>
    </submittedName>
</protein>
<reference evidence="4 5" key="1">
    <citation type="submission" date="2019-03" db="EMBL/GenBank/DDBJ databases">
        <title>Draft genome sequence data and analysis of a Fermenting Bacterium, Soehngenia longevitae strain 1933PT, isolated from petroleum reservoir in Azerbaijan.</title>
        <authorList>
            <person name="Grouzdev D.S."/>
            <person name="Bidzhieva S.K."/>
            <person name="Sokolova D.S."/>
            <person name="Tourova T.P."/>
            <person name="Poltaraus A.B."/>
            <person name="Nazina T.N."/>
        </authorList>
    </citation>
    <scope>NUCLEOTIDE SEQUENCE [LARGE SCALE GENOMIC DNA]</scope>
    <source>
        <strain evidence="4 5">1933P</strain>
    </source>
</reference>
<dbReference type="GO" id="GO:0033539">
    <property type="term" value="P:fatty acid beta-oxidation using acyl-CoA dehydrogenase"/>
    <property type="evidence" value="ECO:0007669"/>
    <property type="project" value="TreeGrafter"/>
</dbReference>
<dbReference type="PIRSF" id="PIRSF000089">
    <property type="entry name" value="Electra_flavoP_a"/>
    <property type="match status" value="1"/>
</dbReference>
<dbReference type="CDD" id="cd01715">
    <property type="entry name" value="ETF_alpha"/>
    <property type="match status" value="1"/>
</dbReference>
<dbReference type="Gene3D" id="3.40.50.620">
    <property type="entry name" value="HUPs"/>
    <property type="match status" value="1"/>
</dbReference>
<dbReference type="InterPro" id="IPR014730">
    <property type="entry name" value="ETF_a/b_N"/>
</dbReference>
<dbReference type="AlphaFoldDB" id="A0A4Z0D534"/>
<evidence type="ECO:0000313" key="5">
    <source>
        <dbReference type="Proteomes" id="UP000298381"/>
    </source>
</evidence>
<dbReference type="SUPFAM" id="SSF52467">
    <property type="entry name" value="DHS-like NAD/FAD-binding domain"/>
    <property type="match status" value="1"/>
</dbReference>